<evidence type="ECO:0000259" key="3">
    <source>
        <dbReference type="Pfam" id="PF02678"/>
    </source>
</evidence>
<dbReference type="InterPro" id="IPR003829">
    <property type="entry name" value="Pirin_N_dom"/>
</dbReference>
<dbReference type="InterPro" id="IPR008778">
    <property type="entry name" value="Pirin_C_dom"/>
</dbReference>
<dbReference type="SUPFAM" id="SSF51182">
    <property type="entry name" value="RmlC-like cupins"/>
    <property type="match status" value="1"/>
</dbReference>
<comment type="similarity">
    <text evidence="1 2">Belongs to the pirin family.</text>
</comment>
<feature type="domain" description="Pirin C-terminal" evidence="4">
    <location>
        <begin position="194"/>
        <end position="293"/>
    </location>
</feature>
<accession>A0ABV2QSV9</accession>
<feature type="domain" description="Pirin N-terminal" evidence="3">
    <location>
        <begin position="34"/>
        <end position="141"/>
    </location>
</feature>
<dbReference type="Pfam" id="PF05726">
    <property type="entry name" value="Pirin_C"/>
    <property type="match status" value="1"/>
</dbReference>
<dbReference type="Pfam" id="PF02678">
    <property type="entry name" value="Pirin"/>
    <property type="match status" value="1"/>
</dbReference>
<evidence type="ECO:0000313" key="5">
    <source>
        <dbReference type="EMBL" id="MET4632107.1"/>
    </source>
</evidence>
<evidence type="ECO:0000313" key="6">
    <source>
        <dbReference type="Proteomes" id="UP001549321"/>
    </source>
</evidence>
<dbReference type="PIRSF" id="PIRSF006232">
    <property type="entry name" value="Pirin"/>
    <property type="match status" value="1"/>
</dbReference>
<dbReference type="EMBL" id="JBEPSM010000001">
    <property type="protein sequence ID" value="MET4632107.1"/>
    <property type="molecule type" value="Genomic_DNA"/>
</dbReference>
<gene>
    <name evidence="5" type="ORF">ABIE08_000020</name>
</gene>
<keyword evidence="6" id="KW-1185">Reference proteome</keyword>
<evidence type="ECO:0000256" key="2">
    <source>
        <dbReference type="RuleBase" id="RU003457"/>
    </source>
</evidence>
<organism evidence="5 6">
    <name type="scientific">Kaistia defluvii</name>
    <dbReference type="NCBI Taxonomy" id="410841"/>
    <lineage>
        <taxon>Bacteria</taxon>
        <taxon>Pseudomonadati</taxon>
        <taxon>Pseudomonadota</taxon>
        <taxon>Alphaproteobacteria</taxon>
        <taxon>Hyphomicrobiales</taxon>
        <taxon>Kaistiaceae</taxon>
        <taxon>Kaistia</taxon>
    </lineage>
</organism>
<reference evidence="5 6" key="1">
    <citation type="submission" date="2024-06" db="EMBL/GenBank/DDBJ databases">
        <title>Sorghum-associated microbial communities from plants grown in Nebraska, USA.</title>
        <authorList>
            <person name="Schachtman D."/>
        </authorList>
    </citation>
    <scope>NUCLEOTIDE SEQUENCE [LARGE SCALE GENOMIC DNA]</scope>
    <source>
        <strain evidence="5 6">3207</strain>
    </source>
</reference>
<dbReference type="InterPro" id="IPR014710">
    <property type="entry name" value="RmlC-like_jellyroll"/>
</dbReference>
<dbReference type="RefSeq" id="WP_354547829.1">
    <property type="nucleotide sequence ID" value="NZ_JBEPSM010000001.1"/>
</dbReference>
<sequence>MSRLPDIDPIFGDAASSDAIELVVVPRTVDIGGFAVKRALPTAKRRMVGPFIFLDQMGPGEFPAGEGLDVRPHPHIGLATVTYLFDGEIVHRDSTGVEMAIQPGDVNWMTAGRGIAHSERSSPEFRHRANDRKVGGLQTWVALPKDHEEDAPEFHHHGKANLPVVSGDGVDLRLILGSAYGETSPVQTFSDTIYADVALQPGGRLPIDAEHEERALYIFEGEIEIAGDVFEAGRLLVLRPGDRISLTARKPTRLMLVGGAPMDGPRHIWWNFVSSSKDRIEQAKNDWKLGRFDKVFGDESEFIPLPEGP</sequence>
<proteinExistence type="inferred from homology"/>
<dbReference type="PANTHER" id="PTHR13903">
    <property type="entry name" value="PIRIN-RELATED"/>
    <property type="match status" value="1"/>
</dbReference>
<evidence type="ECO:0000256" key="1">
    <source>
        <dbReference type="ARBA" id="ARBA00008416"/>
    </source>
</evidence>
<name>A0ABV2QSV9_9HYPH</name>
<protein>
    <submittedName>
        <fullName evidence="5">Redox-sensitive bicupin YhaK (Pirin superfamily)</fullName>
    </submittedName>
</protein>
<evidence type="ECO:0000259" key="4">
    <source>
        <dbReference type="Pfam" id="PF05726"/>
    </source>
</evidence>
<dbReference type="Gene3D" id="2.60.120.10">
    <property type="entry name" value="Jelly Rolls"/>
    <property type="match status" value="2"/>
</dbReference>
<dbReference type="InterPro" id="IPR011051">
    <property type="entry name" value="RmlC_Cupin_sf"/>
</dbReference>
<dbReference type="Proteomes" id="UP001549321">
    <property type="component" value="Unassembled WGS sequence"/>
</dbReference>
<dbReference type="InterPro" id="IPR012093">
    <property type="entry name" value="Pirin"/>
</dbReference>
<comment type="caution">
    <text evidence="5">The sequence shown here is derived from an EMBL/GenBank/DDBJ whole genome shotgun (WGS) entry which is preliminary data.</text>
</comment>
<dbReference type="PANTHER" id="PTHR13903:SF8">
    <property type="entry name" value="PIRIN"/>
    <property type="match status" value="1"/>
</dbReference>
<dbReference type="CDD" id="cd02909">
    <property type="entry name" value="cupin_pirin_N"/>
    <property type="match status" value="1"/>
</dbReference>
<dbReference type="CDD" id="cd02247">
    <property type="entry name" value="cupin_pirin_C"/>
    <property type="match status" value="1"/>
</dbReference>